<organism evidence="2 3">
    <name type="scientific">Verticiella sediminum</name>
    <dbReference type="NCBI Taxonomy" id="1247510"/>
    <lineage>
        <taxon>Bacteria</taxon>
        <taxon>Pseudomonadati</taxon>
        <taxon>Pseudomonadota</taxon>
        <taxon>Betaproteobacteria</taxon>
        <taxon>Burkholderiales</taxon>
        <taxon>Alcaligenaceae</taxon>
        <taxon>Verticiella</taxon>
    </lineage>
</organism>
<reference evidence="2 3" key="1">
    <citation type="submission" date="2019-07" db="EMBL/GenBank/DDBJ databases">
        <title>Qingshengfaniella alkalisoli gen. nov., sp. nov., isolated from saline soil.</title>
        <authorList>
            <person name="Xu L."/>
            <person name="Huang X.-X."/>
            <person name="Sun J.-Q."/>
        </authorList>
    </citation>
    <scope>NUCLEOTIDE SEQUENCE [LARGE SCALE GENOMIC DNA]</scope>
    <source>
        <strain evidence="2 3">DSM 27279</strain>
    </source>
</reference>
<name>A0A556AJ05_9BURK</name>
<dbReference type="RefSeq" id="WP_143949211.1">
    <property type="nucleotide sequence ID" value="NZ_BAABMB010000001.1"/>
</dbReference>
<accession>A0A556AJ05</accession>
<evidence type="ECO:0000313" key="3">
    <source>
        <dbReference type="Proteomes" id="UP000318405"/>
    </source>
</evidence>
<dbReference type="Proteomes" id="UP000318405">
    <property type="component" value="Unassembled WGS sequence"/>
</dbReference>
<keyword evidence="1" id="KW-0812">Transmembrane</keyword>
<dbReference type="OrthoDB" id="6107348at2"/>
<feature type="transmembrane region" description="Helical" evidence="1">
    <location>
        <begin position="102"/>
        <end position="119"/>
    </location>
</feature>
<keyword evidence="1" id="KW-1133">Transmembrane helix</keyword>
<sequence>MRRYFLELAGCLALYAVVLAASLTVLGQGGQADGPRVLISLAPMIPAFLLCWVIVRGVRRMDELQRRVQFEAIVFAFAGSALSTFGYGFLENAGLPRLSMFAVWPLMAVLWVVGAALAARRYR</sequence>
<dbReference type="EMBL" id="VLTJ01000029">
    <property type="protein sequence ID" value="TSH92845.1"/>
    <property type="molecule type" value="Genomic_DNA"/>
</dbReference>
<keyword evidence="3" id="KW-1185">Reference proteome</keyword>
<comment type="caution">
    <text evidence="2">The sequence shown here is derived from an EMBL/GenBank/DDBJ whole genome shotgun (WGS) entry which is preliminary data.</text>
</comment>
<proteinExistence type="predicted"/>
<keyword evidence="1" id="KW-0472">Membrane</keyword>
<feature type="transmembrane region" description="Helical" evidence="1">
    <location>
        <begin position="37"/>
        <end position="58"/>
    </location>
</feature>
<protein>
    <submittedName>
        <fullName evidence="2">Uncharacterized protein</fullName>
    </submittedName>
</protein>
<evidence type="ECO:0000256" key="1">
    <source>
        <dbReference type="SAM" id="Phobius"/>
    </source>
</evidence>
<evidence type="ECO:0000313" key="2">
    <source>
        <dbReference type="EMBL" id="TSH92845.1"/>
    </source>
</evidence>
<feature type="transmembrane region" description="Helical" evidence="1">
    <location>
        <begin position="70"/>
        <end position="90"/>
    </location>
</feature>
<dbReference type="AlphaFoldDB" id="A0A556AJ05"/>
<gene>
    <name evidence="2" type="ORF">FOZ76_15725</name>
</gene>